<evidence type="ECO:0000256" key="2">
    <source>
        <dbReference type="ARBA" id="ARBA00010618"/>
    </source>
</evidence>
<evidence type="ECO:0000256" key="1">
    <source>
        <dbReference type="ARBA" id="ARBA00004072"/>
    </source>
</evidence>
<comment type="similarity">
    <text evidence="2 6 7">Belongs to the universal ribosomal protein uL24 family.</text>
</comment>
<dbReference type="GO" id="GO:0006412">
    <property type="term" value="P:translation"/>
    <property type="evidence" value="ECO:0007669"/>
    <property type="project" value="UniProtKB-UniRule"/>
</dbReference>
<dbReference type="CDD" id="cd06089">
    <property type="entry name" value="KOW_RPL26"/>
    <property type="match status" value="1"/>
</dbReference>
<dbReference type="AlphaFoldDB" id="A0A1X9PU07"/>
<proteinExistence type="inferred from homology"/>
<dbReference type="InterPro" id="IPR003256">
    <property type="entry name" value="Ribosomal_uL24"/>
</dbReference>
<dbReference type="HAMAP" id="MF_01326_B">
    <property type="entry name" value="Ribosomal_uL24_B"/>
    <property type="match status" value="1"/>
</dbReference>
<protein>
    <recommendedName>
        <fullName evidence="5 6">Large ribosomal subunit protein uL24c</fullName>
    </recommendedName>
</protein>
<feature type="domain" description="KOW" evidence="8">
    <location>
        <begin position="14"/>
        <end position="41"/>
    </location>
</feature>
<dbReference type="GO" id="GO:0019843">
    <property type="term" value="F:rRNA binding"/>
    <property type="evidence" value="ECO:0007669"/>
    <property type="project" value="UniProtKB-UniRule"/>
</dbReference>
<organism evidence="9">
    <name type="scientific">Corynoplastis japonica</name>
    <dbReference type="NCBI Taxonomy" id="700918"/>
    <lineage>
        <taxon>Eukaryota</taxon>
        <taxon>Rhodophyta</taxon>
        <taxon>Rhodellophyceae</taxon>
        <taxon>Rhodellales</taxon>
        <taxon>Rhodellaceae</taxon>
        <taxon>Corynoplastis</taxon>
    </lineage>
</organism>
<gene>
    <name evidence="6 9" type="primary">rpl24</name>
</gene>
<evidence type="ECO:0000313" key="9">
    <source>
        <dbReference type="EMBL" id="ARO90982.1"/>
    </source>
</evidence>
<dbReference type="PANTHER" id="PTHR12903">
    <property type="entry name" value="MITOCHONDRIAL RIBOSOMAL PROTEIN L24"/>
    <property type="match status" value="1"/>
</dbReference>
<comment type="subunit">
    <text evidence="6">Part of the 50S ribosomal subunit.</text>
</comment>
<reference evidence="9" key="1">
    <citation type="submission" date="2017-03" db="EMBL/GenBank/DDBJ databases">
        <title>The new red algal subphylum Proteorhodophytina comprises the largest and most divergent plastid genomes known.</title>
        <authorList>
            <person name="Munoz-Gomez S.A."/>
            <person name="Mejia-Franco F.G."/>
            <person name="Durnin K."/>
            <person name="Morgan C."/>
            <person name="Grisdale C.J."/>
            <person name="Archibald J.M."/>
            <person name="Slamovits C.H."/>
        </authorList>
    </citation>
    <scope>NUCLEOTIDE SEQUENCE</scope>
    <source>
        <strain evidence="9">NIES-2662</strain>
    </source>
</reference>
<dbReference type="InterPro" id="IPR014722">
    <property type="entry name" value="Rib_uL2_dom2"/>
</dbReference>
<dbReference type="InterPro" id="IPR008991">
    <property type="entry name" value="Translation_prot_SH3-like_sf"/>
</dbReference>
<name>A0A1X9PU07_9RHOD</name>
<evidence type="ECO:0000256" key="7">
    <source>
        <dbReference type="RuleBase" id="RU003477"/>
    </source>
</evidence>
<dbReference type="Gene3D" id="2.30.30.30">
    <property type="match status" value="1"/>
</dbReference>
<dbReference type="EMBL" id="KY709210">
    <property type="protein sequence ID" value="ARO90982.1"/>
    <property type="molecule type" value="Genomic_DNA"/>
</dbReference>
<accession>A0A1X9PU07</accession>
<keyword evidence="4 6" id="KW-0687">Ribonucleoprotein</keyword>
<keyword evidence="9" id="KW-0150">Chloroplast</keyword>
<evidence type="ECO:0000256" key="3">
    <source>
        <dbReference type="ARBA" id="ARBA00022980"/>
    </source>
</evidence>
<dbReference type="GO" id="GO:0003735">
    <property type="term" value="F:structural constituent of ribosome"/>
    <property type="evidence" value="ECO:0007669"/>
    <property type="project" value="InterPro"/>
</dbReference>
<dbReference type="GO" id="GO:1990904">
    <property type="term" value="C:ribonucleoprotein complex"/>
    <property type="evidence" value="ECO:0007669"/>
    <property type="project" value="UniProtKB-KW"/>
</dbReference>
<dbReference type="NCBIfam" id="TIGR01079">
    <property type="entry name" value="rplX_bact"/>
    <property type="match status" value="1"/>
</dbReference>
<dbReference type="InterPro" id="IPR005824">
    <property type="entry name" value="KOW"/>
</dbReference>
<evidence type="ECO:0000256" key="5">
    <source>
        <dbReference type="ARBA" id="ARBA00035282"/>
    </source>
</evidence>
<dbReference type="GO" id="GO:0005840">
    <property type="term" value="C:ribosome"/>
    <property type="evidence" value="ECO:0007669"/>
    <property type="project" value="UniProtKB-KW"/>
</dbReference>
<dbReference type="PROSITE" id="PS01108">
    <property type="entry name" value="RIBOSOMAL_L24"/>
    <property type="match status" value="1"/>
</dbReference>
<evidence type="ECO:0000256" key="6">
    <source>
        <dbReference type="HAMAP-Rule" id="MF_01326"/>
    </source>
</evidence>
<dbReference type="InterPro" id="IPR005825">
    <property type="entry name" value="Ribosomal_uL24_CS"/>
</dbReference>
<sequence length="92" mass="10283">MSSIKKELKLNKLHLKQGDLVKVIAGKDKGKTGEVIKLIKKKSQVVIKGINIKIKHIKPVKEGEVGKINQFESPIHSSNAMLLERKKFSKAN</sequence>
<keyword evidence="6" id="KW-0694">RNA-binding</keyword>
<dbReference type="GO" id="GO:0009507">
    <property type="term" value="C:chloroplast"/>
    <property type="evidence" value="ECO:0007669"/>
    <property type="project" value="UniProtKB-SubCell"/>
</dbReference>
<geneLocation type="chloroplast" evidence="9"/>
<dbReference type="SMART" id="SM00739">
    <property type="entry name" value="KOW"/>
    <property type="match status" value="1"/>
</dbReference>
<evidence type="ECO:0000259" key="8">
    <source>
        <dbReference type="SMART" id="SM00739"/>
    </source>
</evidence>
<comment type="function">
    <text evidence="1 6">One of two assembly initiator proteins, it binds directly to the 5'-end of the 23S rRNA, where it nucleates assembly of the 50S subunit.</text>
</comment>
<dbReference type="InterPro" id="IPR057264">
    <property type="entry name" value="Ribosomal_uL24_C"/>
</dbReference>
<dbReference type="Pfam" id="PF17136">
    <property type="entry name" value="ribosomal_L24"/>
    <property type="match status" value="1"/>
</dbReference>
<keyword evidence="3 6" id="KW-0689">Ribosomal protein</keyword>
<evidence type="ECO:0000256" key="4">
    <source>
        <dbReference type="ARBA" id="ARBA00023274"/>
    </source>
</evidence>
<dbReference type="SUPFAM" id="SSF50104">
    <property type="entry name" value="Translation proteins SH3-like domain"/>
    <property type="match status" value="1"/>
</dbReference>
<dbReference type="InterPro" id="IPR041988">
    <property type="entry name" value="Ribosomal_uL24_KOW"/>
</dbReference>
<keyword evidence="6" id="KW-0699">rRNA-binding</keyword>
<comment type="subcellular location">
    <subcellularLocation>
        <location evidence="6">Plastid</location>
        <location evidence="6">Chloroplast</location>
    </subcellularLocation>
</comment>
<keyword evidence="9" id="KW-0934">Plastid</keyword>
<dbReference type="Pfam" id="PF00467">
    <property type="entry name" value="KOW"/>
    <property type="match status" value="1"/>
</dbReference>